<dbReference type="GO" id="GO:0008270">
    <property type="term" value="F:zinc ion binding"/>
    <property type="evidence" value="ECO:0007669"/>
    <property type="project" value="UniProtKB-KW"/>
</dbReference>
<dbReference type="SUPFAM" id="SSF46565">
    <property type="entry name" value="Chaperone J-domain"/>
    <property type="match status" value="1"/>
</dbReference>
<feature type="compositionally biased region" description="Basic and acidic residues" evidence="5">
    <location>
        <begin position="440"/>
        <end position="457"/>
    </location>
</feature>
<dbReference type="SMART" id="SM00271">
    <property type="entry name" value="DnaJ"/>
    <property type="match status" value="1"/>
</dbReference>
<dbReference type="InterPro" id="IPR001623">
    <property type="entry name" value="DnaJ_domain"/>
</dbReference>
<evidence type="ECO:0000256" key="3">
    <source>
        <dbReference type="ARBA" id="ARBA00022833"/>
    </source>
</evidence>
<feature type="region of interest" description="Disordered" evidence="5">
    <location>
        <begin position="531"/>
        <end position="555"/>
    </location>
</feature>
<dbReference type="CDD" id="cd06257">
    <property type="entry name" value="DnaJ"/>
    <property type="match status" value="1"/>
</dbReference>
<dbReference type="InterPro" id="IPR036869">
    <property type="entry name" value="J_dom_sf"/>
</dbReference>
<dbReference type="PROSITE" id="PS00636">
    <property type="entry name" value="DNAJ_1"/>
    <property type="match status" value="1"/>
</dbReference>
<dbReference type="EMBL" id="VDMD01000006">
    <property type="protein sequence ID" value="TRM64978.1"/>
    <property type="molecule type" value="Genomic_DNA"/>
</dbReference>
<evidence type="ECO:0000259" key="6">
    <source>
        <dbReference type="PROSITE" id="PS50076"/>
    </source>
</evidence>
<keyword evidence="1" id="KW-0479">Metal-binding</keyword>
<evidence type="ECO:0000256" key="5">
    <source>
        <dbReference type="SAM" id="MobiDB-lite"/>
    </source>
</evidence>
<dbReference type="InterPro" id="IPR022755">
    <property type="entry name" value="Znf_C2H2_jaz"/>
</dbReference>
<accession>A0A550CJM0</accession>
<dbReference type="PANTHER" id="PTHR44029">
    <property type="entry name" value="DNAJ HOMOLOG SUBFAMILY C MEMBER 21"/>
    <property type="match status" value="1"/>
</dbReference>
<dbReference type="Pfam" id="PF00226">
    <property type="entry name" value="DnaJ"/>
    <property type="match status" value="1"/>
</dbReference>
<reference evidence="8 9" key="1">
    <citation type="journal article" date="2019" name="New Phytol.">
        <title>Comparative genomics reveals unique wood-decay strategies and fruiting body development in the Schizophyllaceae.</title>
        <authorList>
            <person name="Almasi E."/>
            <person name="Sahu N."/>
            <person name="Krizsan K."/>
            <person name="Balint B."/>
            <person name="Kovacs G.M."/>
            <person name="Kiss B."/>
            <person name="Cseklye J."/>
            <person name="Drula E."/>
            <person name="Henrissat B."/>
            <person name="Nagy I."/>
            <person name="Chovatia M."/>
            <person name="Adam C."/>
            <person name="LaButti K."/>
            <person name="Lipzen A."/>
            <person name="Riley R."/>
            <person name="Grigoriev I.V."/>
            <person name="Nagy L.G."/>
        </authorList>
    </citation>
    <scope>NUCLEOTIDE SEQUENCE [LARGE SCALE GENOMIC DNA]</scope>
    <source>
        <strain evidence="8 9">NL-1724</strain>
    </source>
</reference>
<organism evidence="8 9">
    <name type="scientific">Schizophyllum amplum</name>
    <dbReference type="NCBI Taxonomy" id="97359"/>
    <lineage>
        <taxon>Eukaryota</taxon>
        <taxon>Fungi</taxon>
        <taxon>Dikarya</taxon>
        <taxon>Basidiomycota</taxon>
        <taxon>Agaricomycotina</taxon>
        <taxon>Agaricomycetes</taxon>
        <taxon>Agaricomycetidae</taxon>
        <taxon>Agaricales</taxon>
        <taxon>Schizophyllaceae</taxon>
        <taxon>Schizophyllum</taxon>
    </lineage>
</organism>
<dbReference type="PANTHER" id="PTHR44029:SF1">
    <property type="entry name" value="DNAJ HOMOLOG SUBFAMILY C MEMBER 21"/>
    <property type="match status" value="1"/>
</dbReference>
<gene>
    <name evidence="8" type="ORF">BD626DRAFT_400091</name>
</gene>
<keyword evidence="2 4" id="KW-0863">Zinc-finger</keyword>
<protein>
    <submittedName>
        <fullName evidence="8">DnaJ domain-containing protein</fullName>
    </submittedName>
</protein>
<proteinExistence type="predicted"/>
<evidence type="ECO:0000259" key="7">
    <source>
        <dbReference type="PROSITE" id="PS50157"/>
    </source>
</evidence>
<dbReference type="AlphaFoldDB" id="A0A550CJM0"/>
<evidence type="ECO:0000256" key="4">
    <source>
        <dbReference type="PROSITE-ProRule" id="PRU00042"/>
    </source>
</evidence>
<feature type="domain" description="C2H2-type" evidence="7">
    <location>
        <begin position="315"/>
        <end position="344"/>
    </location>
</feature>
<sequence>MGAQGSKSQSGAGADADAVDYYELLEVDENATQDEIKKSFRKLALIHHPDKNPDDPEGATKRFAALQQAYEVLSDEQERAWYDSHKASLAPEPDAETVFDDIRKGAPPSKARDRGLTVRHLARFFDTTSWSGFDDDDGNSFYTIYRNLFTRLAAEEAMFEPDITHPSFGYSTTPWVAPKASGTEDARSFYTAWINFSTAKDFAWRDAWDLREAPDRRIRRLMEKENKKSRDDGRRDYNDTIRQLAKFLRKRDPRYKIYQTAQANAPTAKTGSAATTRTADAAAAYVEQEWQKVGNGDTHADLEWAFAEGEDPEEWECVACGKSFRSEAAWDSHERSRKHMVQVERLRMEMEAEDEALQFEEGDLEAEEVGEVGEEAQQEIPDGELEHDVADAPPRTPSPTPSADGHAEEGPASPPPEGNEAAEEVATASGRKKKKQVKAPLERERVSKTERKRREVPDFVSGETPLQSDGEANGDGPAALTKREKRRAKQAKKTEEGETGTMQTKCNVCEETFSSKTKLFAHISLTGHALATPEAGGGKAATGVGKGKKGKKAGR</sequence>
<dbReference type="OrthoDB" id="5894at2759"/>
<feature type="compositionally biased region" description="Basic residues" evidence="5">
    <location>
        <begin position="546"/>
        <end position="555"/>
    </location>
</feature>
<dbReference type="PROSITE" id="PS50076">
    <property type="entry name" value="DNAJ_2"/>
    <property type="match status" value="1"/>
</dbReference>
<feature type="domain" description="J" evidence="6">
    <location>
        <begin position="20"/>
        <end position="86"/>
    </location>
</feature>
<dbReference type="InterPro" id="IPR051964">
    <property type="entry name" value="Chaperone_stress_response"/>
</dbReference>
<dbReference type="PRINTS" id="PR00625">
    <property type="entry name" value="JDOMAIN"/>
</dbReference>
<dbReference type="InterPro" id="IPR054076">
    <property type="entry name" value="ZUO1-like_ZHD"/>
</dbReference>
<dbReference type="PROSITE" id="PS00028">
    <property type="entry name" value="ZINC_FINGER_C2H2_1"/>
    <property type="match status" value="2"/>
</dbReference>
<evidence type="ECO:0000256" key="1">
    <source>
        <dbReference type="ARBA" id="ARBA00022723"/>
    </source>
</evidence>
<keyword evidence="9" id="KW-1185">Reference proteome</keyword>
<dbReference type="PROSITE" id="PS50157">
    <property type="entry name" value="ZINC_FINGER_C2H2_2"/>
    <property type="match status" value="2"/>
</dbReference>
<evidence type="ECO:0000313" key="9">
    <source>
        <dbReference type="Proteomes" id="UP000320762"/>
    </source>
</evidence>
<dbReference type="Gene3D" id="1.10.287.110">
    <property type="entry name" value="DnaJ domain"/>
    <property type="match status" value="1"/>
</dbReference>
<dbReference type="Gene3D" id="3.30.160.60">
    <property type="entry name" value="Classic Zinc Finger"/>
    <property type="match status" value="1"/>
</dbReference>
<keyword evidence="3" id="KW-0862">Zinc</keyword>
<evidence type="ECO:0000256" key="2">
    <source>
        <dbReference type="ARBA" id="ARBA00022771"/>
    </source>
</evidence>
<feature type="domain" description="C2H2-type" evidence="7">
    <location>
        <begin position="504"/>
        <end position="533"/>
    </location>
</feature>
<dbReference type="Proteomes" id="UP000320762">
    <property type="component" value="Unassembled WGS sequence"/>
</dbReference>
<dbReference type="Pfam" id="PF12171">
    <property type="entry name" value="zf-C2H2_jaz"/>
    <property type="match status" value="1"/>
</dbReference>
<dbReference type="STRING" id="97359.A0A550CJM0"/>
<feature type="compositionally biased region" description="Acidic residues" evidence="5">
    <location>
        <begin position="366"/>
        <end position="383"/>
    </location>
</feature>
<dbReference type="SUPFAM" id="SSF57667">
    <property type="entry name" value="beta-beta-alpha zinc fingers"/>
    <property type="match status" value="1"/>
</dbReference>
<dbReference type="InterPro" id="IPR013087">
    <property type="entry name" value="Znf_C2H2_type"/>
</dbReference>
<evidence type="ECO:0000313" key="8">
    <source>
        <dbReference type="EMBL" id="TRM64978.1"/>
    </source>
</evidence>
<dbReference type="GO" id="GO:0005737">
    <property type="term" value="C:cytoplasm"/>
    <property type="evidence" value="ECO:0007669"/>
    <property type="project" value="TreeGrafter"/>
</dbReference>
<dbReference type="SMART" id="SM00355">
    <property type="entry name" value="ZnF_C2H2"/>
    <property type="match status" value="2"/>
</dbReference>
<dbReference type="InterPro" id="IPR018253">
    <property type="entry name" value="DnaJ_domain_CS"/>
</dbReference>
<dbReference type="Pfam" id="PF00096">
    <property type="entry name" value="zf-C2H2"/>
    <property type="match status" value="1"/>
</dbReference>
<dbReference type="InterPro" id="IPR036236">
    <property type="entry name" value="Znf_C2H2_sf"/>
</dbReference>
<feature type="region of interest" description="Disordered" evidence="5">
    <location>
        <begin position="366"/>
        <end position="502"/>
    </location>
</feature>
<comment type="caution">
    <text evidence="8">The sequence shown here is derived from an EMBL/GenBank/DDBJ whole genome shotgun (WGS) entry which is preliminary data.</text>
</comment>
<name>A0A550CJM0_9AGAR</name>
<dbReference type="Pfam" id="PF21884">
    <property type="entry name" value="ZUO1-like_ZHD"/>
    <property type="match status" value="1"/>
</dbReference>